<evidence type="ECO:0000313" key="1">
    <source>
        <dbReference type="EMBL" id="ADD44056.1"/>
    </source>
</evidence>
<evidence type="ECO:0000313" key="2">
    <source>
        <dbReference type="Proteomes" id="UP000000844"/>
    </source>
</evidence>
<dbReference type="HOGENOM" id="CLU_3048227_0_0_11"/>
<dbReference type="EMBL" id="CP001778">
    <property type="protein sequence ID" value="ADD44056.1"/>
    <property type="molecule type" value="Genomic_DNA"/>
</dbReference>
<proteinExistence type="predicted"/>
<organism evidence="1 2">
    <name type="scientific">Stackebrandtia nassauensis (strain DSM 44728 / CIP 108903 / NRRL B-16338 / NBRC 102104 / LLR-40K-21)</name>
    <dbReference type="NCBI Taxonomy" id="446470"/>
    <lineage>
        <taxon>Bacteria</taxon>
        <taxon>Bacillati</taxon>
        <taxon>Actinomycetota</taxon>
        <taxon>Actinomycetes</taxon>
        <taxon>Glycomycetales</taxon>
        <taxon>Glycomycetaceae</taxon>
        <taxon>Stackebrandtia</taxon>
    </lineage>
</organism>
<protein>
    <submittedName>
        <fullName evidence="1">Uncharacterized protein</fullName>
    </submittedName>
</protein>
<dbReference type="Proteomes" id="UP000000844">
    <property type="component" value="Chromosome"/>
</dbReference>
<dbReference type="KEGG" id="sna:Snas_4410"/>
<gene>
    <name evidence="1" type="ordered locus">Snas_4410</name>
</gene>
<accession>D3Q3Y9</accession>
<reference evidence="1 2" key="1">
    <citation type="journal article" date="2009" name="Stand. Genomic Sci.">
        <title>Complete genome sequence of Stackebrandtia nassauensis type strain (LLR-40K-21).</title>
        <authorList>
            <person name="Munk C."/>
            <person name="Lapidus A."/>
            <person name="Copeland A."/>
            <person name="Jando M."/>
            <person name="Mayilraj S."/>
            <person name="Glavina Del Rio T."/>
            <person name="Nolan M."/>
            <person name="Chen F."/>
            <person name="Lucas S."/>
            <person name="Tice H."/>
            <person name="Cheng J.F."/>
            <person name="Han C."/>
            <person name="Detter J.C."/>
            <person name="Bruce D."/>
            <person name="Goodwin L."/>
            <person name="Chain P."/>
            <person name="Pitluck S."/>
            <person name="Goker M."/>
            <person name="Ovchinikova G."/>
            <person name="Pati A."/>
            <person name="Ivanova N."/>
            <person name="Mavromatis K."/>
            <person name="Chen A."/>
            <person name="Palaniappan K."/>
            <person name="Land M."/>
            <person name="Hauser L."/>
            <person name="Chang Y.J."/>
            <person name="Jeffries C.D."/>
            <person name="Bristow J."/>
            <person name="Eisen J.A."/>
            <person name="Markowitz V."/>
            <person name="Hugenholtz P."/>
            <person name="Kyrpides N.C."/>
            <person name="Klenk H.P."/>
        </authorList>
    </citation>
    <scope>NUCLEOTIDE SEQUENCE [LARGE SCALE GENOMIC DNA]</scope>
    <source>
        <strain evidence="2">DSM 44728 / CIP 108903 / NRRL B-16338 / NBRC 102104 / LLR-40K-21</strain>
    </source>
</reference>
<name>D3Q3Y9_STANL</name>
<sequence length="54" mass="6392">MFSRTDIREHIGLHLVKVDFLRMIHSSFRDSCLKNRKNERADSYGSCHPRRAGF</sequence>
<keyword evidence="2" id="KW-1185">Reference proteome</keyword>
<dbReference type="AlphaFoldDB" id="D3Q3Y9"/>